<comment type="caution">
    <text evidence="2">The sequence shown here is derived from an EMBL/GenBank/DDBJ whole genome shotgun (WGS) entry which is preliminary data.</text>
</comment>
<dbReference type="AlphaFoldDB" id="A0A7Y6A0E5"/>
<keyword evidence="1" id="KW-1133">Transmembrane helix</keyword>
<dbReference type="Proteomes" id="UP000565724">
    <property type="component" value="Unassembled WGS sequence"/>
</dbReference>
<feature type="transmembrane region" description="Helical" evidence="1">
    <location>
        <begin position="43"/>
        <end position="65"/>
    </location>
</feature>
<organism evidence="2 3">
    <name type="scientific">Cellulomonas humilata</name>
    <dbReference type="NCBI Taxonomy" id="144055"/>
    <lineage>
        <taxon>Bacteria</taxon>
        <taxon>Bacillati</taxon>
        <taxon>Actinomycetota</taxon>
        <taxon>Actinomycetes</taxon>
        <taxon>Micrococcales</taxon>
        <taxon>Cellulomonadaceae</taxon>
        <taxon>Cellulomonas</taxon>
    </lineage>
</organism>
<accession>A0A7Y6A0E5</accession>
<keyword evidence="1" id="KW-0812">Transmembrane</keyword>
<evidence type="ECO:0000313" key="2">
    <source>
        <dbReference type="EMBL" id="NUU16144.1"/>
    </source>
</evidence>
<sequence>MSAIRPAVHPSATIDQRVRQLGTTIRWAPAPLWGTSTSEHARYAIYLAGSILGWTLAGLAIAAVVGRALGLLG</sequence>
<keyword evidence="3" id="KW-1185">Reference proteome</keyword>
<proteinExistence type="predicted"/>
<dbReference type="EMBL" id="JABMCI010000042">
    <property type="protein sequence ID" value="NUU16144.1"/>
    <property type="molecule type" value="Genomic_DNA"/>
</dbReference>
<reference evidence="2 3" key="1">
    <citation type="submission" date="2020-05" db="EMBL/GenBank/DDBJ databases">
        <title>Genome Sequencing of Type Strains.</title>
        <authorList>
            <person name="Lemaire J.F."/>
            <person name="Inderbitzin P."/>
            <person name="Gregorio O.A."/>
            <person name="Collins S.B."/>
            <person name="Wespe N."/>
            <person name="Knight-Connoni V."/>
        </authorList>
    </citation>
    <scope>NUCLEOTIDE SEQUENCE [LARGE SCALE GENOMIC DNA]</scope>
    <source>
        <strain evidence="2 3">ATCC 25174</strain>
    </source>
</reference>
<protein>
    <submittedName>
        <fullName evidence="2">Chemotaxis protein CheW</fullName>
    </submittedName>
</protein>
<evidence type="ECO:0000313" key="3">
    <source>
        <dbReference type="Proteomes" id="UP000565724"/>
    </source>
</evidence>
<keyword evidence="1" id="KW-0472">Membrane</keyword>
<name>A0A7Y6A0E5_9CELL</name>
<gene>
    <name evidence="2" type="ORF">HP550_02620</name>
</gene>
<evidence type="ECO:0000256" key="1">
    <source>
        <dbReference type="SAM" id="Phobius"/>
    </source>
</evidence>
<dbReference type="RefSeq" id="WP_175346047.1">
    <property type="nucleotide sequence ID" value="NZ_JABMCI010000042.1"/>
</dbReference>